<dbReference type="EMBL" id="ML213525">
    <property type="protein sequence ID" value="TFK47221.1"/>
    <property type="molecule type" value="Genomic_DNA"/>
</dbReference>
<dbReference type="STRING" id="5364.A0A5C3N0D6"/>
<dbReference type="OrthoDB" id="2107880at2759"/>
<dbReference type="Proteomes" id="UP000305948">
    <property type="component" value="Unassembled WGS sequence"/>
</dbReference>
<gene>
    <name evidence="1" type="ORF">OE88DRAFT_828437</name>
</gene>
<dbReference type="AlphaFoldDB" id="A0A5C3N0D6"/>
<organism evidence="1 2">
    <name type="scientific">Heliocybe sulcata</name>
    <dbReference type="NCBI Taxonomy" id="5364"/>
    <lineage>
        <taxon>Eukaryota</taxon>
        <taxon>Fungi</taxon>
        <taxon>Dikarya</taxon>
        <taxon>Basidiomycota</taxon>
        <taxon>Agaricomycotina</taxon>
        <taxon>Agaricomycetes</taxon>
        <taxon>Gloeophyllales</taxon>
        <taxon>Gloeophyllaceae</taxon>
        <taxon>Heliocybe</taxon>
    </lineage>
</organism>
<proteinExistence type="predicted"/>
<accession>A0A5C3N0D6</accession>
<protein>
    <submittedName>
        <fullName evidence="1">Uncharacterized protein</fullName>
    </submittedName>
</protein>
<sequence>MTSRHSITAMASTSKLSRQLNRIALSWPYDAFRPNLQLKTFLSSLSTHPSLRADVVDAARALSNNEIAEQYPVPPNLLKPASMPHHYTRLVEGYEKSAKGIGRPWWKVFFNIW</sequence>
<keyword evidence="2" id="KW-1185">Reference proteome</keyword>
<name>A0A5C3N0D6_9AGAM</name>
<evidence type="ECO:0000313" key="1">
    <source>
        <dbReference type="EMBL" id="TFK47221.1"/>
    </source>
</evidence>
<evidence type="ECO:0000313" key="2">
    <source>
        <dbReference type="Proteomes" id="UP000305948"/>
    </source>
</evidence>
<reference evidence="1 2" key="1">
    <citation type="journal article" date="2019" name="Nat. Ecol. Evol.">
        <title>Megaphylogeny resolves global patterns of mushroom evolution.</title>
        <authorList>
            <person name="Varga T."/>
            <person name="Krizsan K."/>
            <person name="Foldi C."/>
            <person name="Dima B."/>
            <person name="Sanchez-Garcia M."/>
            <person name="Sanchez-Ramirez S."/>
            <person name="Szollosi G.J."/>
            <person name="Szarkandi J.G."/>
            <person name="Papp V."/>
            <person name="Albert L."/>
            <person name="Andreopoulos W."/>
            <person name="Angelini C."/>
            <person name="Antonin V."/>
            <person name="Barry K.W."/>
            <person name="Bougher N.L."/>
            <person name="Buchanan P."/>
            <person name="Buyck B."/>
            <person name="Bense V."/>
            <person name="Catcheside P."/>
            <person name="Chovatia M."/>
            <person name="Cooper J."/>
            <person name="Damon W."/>
            <person name="Desjardin D."/>
            <person name="Finy P."/>
            <person name="Geml J."/>
            <person name="Haridas S."/>
            <person name="Hughes K."/>
            <person name="Justo A."/>
            <person name="Karasinski D."/>
            <person name="Kautmanova I."/>
            <person name="Kiss B."/>
            <person name="Kocsube S."/>
            <person name="Kotiranta H."/>
            <person name="LaButti K.M."/>
            <person name="Lechner B.E."/>
            <person name="Liimatainen K."/>
            <person name="Lipzen A."/>
            <person name="Lukacs Z."/>
            <person name="Mihaltcheva S."/>
            <person name="Morgado L.N."/>
            <person name="Niskanen T."/>
            <person name="Noordeloos M.E."/>
            <person name="Ohm R.A."/>
            <person name="Ortiz-Santana B."/>
            <person name="Ovrebo C."/>
            <person name="Racz N."/>
            <person name="Riley R."/>
            <person name="Savchenko A."/>
            <person name="Shiryaev A."/>
            <person name="Soop K."/>
            <person name="Spirin V."/>
            <person name="Szebenyi C."/>
            <person name="Tomsovsky M."/>
            <person name="Tulloss R.E."/>
            <person name="Uehling J."/>
            <person name="Grigoriev I.V."/>
            <person name="Vagvolgyi C."/>
            <person name="Papp T."/>
            <person name="Martin F.M."/>
            <person name="Miettinen O."/>
            <person name="Hibbett D.S."/>
            <person name="Nagy L.G."/>
        </authorList>
    </citation>
    <scope>NUCLEOTIDE SEQUENCE [LARGE SCALE GENOMIC DNA]</scope>
    <source>
        <strain evidence="1 2">OMC1185</strain>
    </source>
</reference>
<dbReference type="Pfam" id="PF20180">
    <property type="entry name" value="UQCC2_CBP6"/>
    <property type="match status" value="1"/>
</dbReference>